<evidence type="ECO:0000313" key="16">
    <source>
        <dbReference type="EMBL" id="PRY91069.1"/>
    </source>
</evidence>
<evidence type="ECO:0000256" key="6">
    <source>
        <dbReference type="ARBA" id="ARBA00022617"/>
    </source>
</evidence>
<keyword evidence="17" id="KW-1185">Reference proteome</keyword>
<dbReference type="AlphaFoldDB" id="A0A2T0WWK6"/>
<dbReference type="Gene3D" id="1.20.950.20">
    <property type="entry name" value="Transmembrane di-heme cytochromes, Chain C"/>
    <property type="match status" value="1"/>
</dbReference>
<dbReference type="PANTHER" id="PTHR30074:SF6">
    <property type="entry name" value="FORMATE DEHYDROGENASE GAMMA SUBUNIT"/>
    <property type="match status" value="1"/>
</dbReference>
<keyword evidence="11" id="KW-0408">Iron</keyword>
<evidence type="ECO:0000256" key="2">
    <source>
        <dbReference type="ARBA" id="ARBA00004651"/>
    </source>
</evidence>
<keyword evidence="12 13" id="KW-0472">Membrane</keyword>
<feature type="transmembrane region" description="Helical" evidence="13">
    <location>
        <begin position="185"/>
        <end position="211"/>
    </location>
</feature>
<sequence>MTRLTVKLLGMILALVLSIGAGQGAWAQEAPAVDRTSTGGAQTLEDILRRQDGLKVDDSFRSDNIGDPANVAGENGSLGTLGGVSDSELWRAYRYGELDQLGDLRVSAKGPDGTGDVTQVVIQDTGMAWLEFRKGPMKDYGGYLLLGTIGVLLLFFLFRGRIRIDGEKSGRTIERFPSIERFAHWLLAGSFMLLAVTGLVQLFGRFFLIPLIGHEAFAPAAIAGKWVHNNVSWAFMLGLVMVIVFWIAHNIPNKHDLKWFAVAGGLFSKNVHPPAKKFNAGQKVIFWGVVVLGISISVSGLSLLFPFELPMFAATFAHLNDLGLPQMLGFGELPTSLQPHTEMQLAQAWHTIIAFVFMAMIIGHIYIGTVGMEGAFDAIGSGQVDEQWAKEHHGLWYEEVTGKPAHDHHPAE</sequence>
<reference evidence="16 17" key="1">
    <citation type="submission" date="2018-03" db="EMBL/GenBank/DDBJ databases">
        <title>Genomic Encyclopedia of Archaeal and Bacterial Type Strains, Phase II (KMG-II): from individual species to whole genera.</title>
        <authorList>
            <person name="Goeker M."/>
        </authorList>
    </citation>
    <scope>NUCLEOTIDE SEQUENCE [LARGE SCALE GENOMIC DNA]</scope>
    <source>
        <strain evidence="16 17">DSM 100212</strain>
    </source>
</reference>
<organism evidence="16 17">
    <name type="scientific">Donghicola tyrosinivorans</name>
    <dbReference type="NCBI Taxonomy" id="1652492"/>
    <lineage>
        <taxon>Bacteria</taxon>
        <taxon>Pseudomonadati</taxon>
        <taxon>Pseudomonadota</taxon>
        <taxon>Alphaproteobacteria</taxon>
        <taxon>Rhodobacterales</taxon>
        <taxon>Roseobacteraceae</taxon>
        <taxon>Donghicola</taxon>
    </lineage>
</organism>
<keyword evidence="4" id="KW-0813">Transport</keyword>
<evidence type="ECO:0000256" key="3">
    <source>
        <dbReference type="ARBA" id="ARBA00010747"/>
    </source>
</evidence>
<dbReference type="SUPFAM" id="SSF81342">
    <property type="entry name" value="Transmembrane di-heme cytochromes"/>
    <property type="match status" value="1"/>
</dbReference>
<dbReference type="Pfam" id="PF01292">
    <property type="entry name" value="Ni_hydr_CYTB"/>
    <property type="match status" value="1"/>
</dbReference>
<evidence type="ECO:0000313" key="17">
    <source>
        <dbReference type="Proteomes" id="UP000238392"/>
    </source>
</evidence>
<dbReference type="GO" id="GO:0009061">
    <property type="term" value="P:anaerobic respiration"/>
    <property type="evidence" value="ECO:0007669"/>
    <property type="project" value="TreeGrafter"/>
</dbReference>
<dbReference type="NCBIfam" id="TIGR01583">
    <property type="entry name" value="formate-DH-gamm"/>
    <property type="match status" value="1"/>
</dbReference>
<keyword evidence="6" id="KW-0349">Heme</keyword>
<dbReference type="GO" id="GO:0008863">
    <property type="term" value="F:formate dehydrogenase (NAD+) activity"/>
    <property type="evidence" value="ECO:0007669"/>
    <property type="project" value="InterPro"/>
</dbReference>
<evidence type="ECO:0000256" key="4">
    <source>
        <dbReference type="ARBA" id="ARBA00022448"/>
    </source>
</evidence>
<keyword evidence="5" id="KW-1003">Cell membrane</keyword>
<keyword evidence="10 13" id="KW-1133">Transmembrane helix</keyword>
<dbReference type="InterPro" id="IPR051817">
    <property type="entry name" value="FDH_cytochrome_b556_subunit"/>
</dbReference>
<evidence type="ECO:0000256" key="11">
    <source>
        <dbReference type="ARBA" id="ARBA00023004"/>
    </source>
</evidence>
<feature type="transmembrane region" description="Helical" evidence="13">
    <location>
        <begin position="231"/>
        <end position="248"/>
    </location>
</feature>
<evidence type="ECO:0000256" key="5">
    <source>
        <dbReference type="ARBA" id="ARBA00022475"/>
    </source>
</evidence>
<feature type="transmembrane region" description="Helical" evidence="13">
    <location>
        <begin position="284"/>
        <end position="305"/>
    </location>
</feature>
<protein>
    <submittedName>
        <fullName evidence="16">Formate dehydrogenase subunit gamma</fullName>
    </submittedName>
</protein>
<dbReference type="GO" id="GO:0022904">
    <property type="term" value="P:respiratory electron transport chain"/>
    <property type="evidence" value="ECO:0007669"/>
    <property type="project" value="InterPro"/>
</dbReference>
<dbReference type="GO" id="GO:0046872">
    <property type="term" value="F:metal ion binding"/>
    <property type="evidence" value="ECO:0007669"/>
    <property type="project" value="UniProtKB-KW"/>
</dbReference>
<evidence type="ECO:0000256" key="12">
    <source>
        <dbReference type="ARBA" id="ARBA00023136"/>
    </source>
</evidence>
<dbReference type="GO" id="GO:0015944">
    <property type="term" value="P:formate oxidation"/>
    <property type="evidence" value="ECO:0007669"/>
    <property type="project" value="TreeGrafter"/>
</dbReference>
<evidence type="ECO:0000256" key="7">
    <source>
        <dbReference type="ARBA" id="ARBA00022692"/>
    </source>
</evidence>
<keyword evidence="7 13" id="KW-0812">Transmembrane</keyword>
<comment type="cofactor">
    <cofactor evidence="1">
        <name>heme</name>
        <dbReference type="ChEBI" id="CHEBI:30413"/>
    </cofactor>
</comment>
<dbReference type="GO" id="GO:0009055">
    <property type="term" value="F:electron transfer activity"/>
    <property type="evidence" value="ECO:0007669"/>
    <property type="project" value="InterPro"/>
</dbReference>
<evidence type="ECO:0000256" key="10">
    <source>
        <dbReference type="ARBA" id="ARBA00022989"/>
    </source>
</evidence>
<dbReference type="OrthoDB" id="9790598at2"/>
<dbReference type="InterPro" id="IPR006471">
    <property type="entry name" value="Formate_DH_gsu"/>
</dbReference>
<name>A0A2T0WWK6_9RHOB</name>
<evidence type="ECO:0000256" key="14">
    <source>
        <dbReference type="SAM" id="SignalP"/>
    </source>
</evidence>
<feature type="transmembrane region" description="Helical" evidence="13">
    <location>
        <begin position="140"/>
        <end position="158"/>
    </location>
</feature>
<dbReference type="RefSeq" id="WP_106263601.1">
    <property type="nucleotide sequence ID" value="NZ_PVTQ01000004.1"/>
</dbReference>
<feature type="signal peptide" evidence="14">
    <location>
        <begin position="1"/>
        <end position="27"/>
    </location>
</feature>
<feature type="transmembrane region" description="Helical" evidence="13">
    <location>
        <begin position="348"/>
        <end position="367"/>
    </location>
</feature>
<dbReference type="PANTHER" id="PTHR30074">
    <property type="entry name" value="FORMATE DEHYDROGENASE, NITRATE-INDUCIBLE, CYTOCHROME B556 FDN SUBUNIT"/>
    <property type="match status" value="1"/>
</dbReference>
<proteinExistence type="inferred from homology"/>
<keyword evidence="14" id="KW-0732">Signal</keyword>
<accession>A0A2T0WWK6</accession>
<dbReference type="InterPro" id="IPR011577">
    <property type="entry name" value="Cyt_b561_bac/Ni-Hgenase"/>
</dbReference>
<dbReference type="GO" id="GO:0005886">
    <property type="term" value="C:plasma membrane"/>
    <property type="evidence" value="ECO:0007669"/>
    <property type="project" value="UniProtKB-SubCell"/>
</dbReference>
<comment type="caution">
    <text evidence="16">The sequence shown here is derived from an EMBL/GenBank/DDBJ whole genome shotgun (WGS) entry which is preliminary data.</text>
</comment>
<evidence type="ECO:0000259" key="15">
    <source>
        <dbReference type="Pfam" id="PF01292"/>
    </source>
</evidence>
<gene>
    <name evidence="16" type="ORF">CLV74_10481</name>
</gene>
<comment type="similarity">
    <text evidence="3">Belongs to the formate dehydrogenase gamma subunit family.</text>
</comment>
<comment type="subcellular location">
    <subcellularLocation>
        <location evidence="2">Cell membrane</location>
        <topology evidence="2">Multi-pass membrane protein</topology>
    </subcellularLocation>
</comment>
<keyword evidence="9" id="KW-0249">Electron transport</keyword>
<dbReference type="EMBL" id="PVTQ01000004">
    <property type="protein sequence ID" value="PRY91069.1"/>
    <property type="molecule type" value="Genomic_DNA"/>
</dbReference>
<feature type="chain" id="PRO_5015766349" evidence="14">
    <location>
        <begin position="28"/>
        <end position="412"/>
    </location>
</feature>
<keyword evidence="8" id="KW-0479">Metal-binding</keyword>
<evidence type="ECO:0000256" key="9">
    <source>
        <dbReference type="ARBA" id="ARBA00022982"/>
    </source>
</evidence>
<dbReference type="GO" id="GO:0009326">
    <property type="term" value="C:formate dehydrogenase complex"/>
    <property type="evidence" value="ECO:0007669"/>
    <property type="project" value="InterPro"/>
</dbReference>
<evidence type="ECO:0000256" key="8">
    <source>
        <dbReference type="ARBA" id="ARBA00022723"/>
    </source>
</evidence>
<dbReference type="Proteomes" id="UP000238392">
    <property type="component" value="Unassembled WGS sequence"/>
</dbReference>
<dbReference type="InterPro" id="IPR016174">
    <property type="entry name" value="Di-haem_cyt_TM"/>
</dbReference>
<evidence type="ECO:0000256" key="1">
    <source>
        <dbReference type="ARBA" id="ARBA00001971"/>
    </source>
</evidence>
<dbReference type="GO" id="GO:0036397">
    <property type="term" value="F:formate dehydrogenase (quinone) activity"/>
    <property type="evidence" value="ECO:0007669"/>
    <property type="project" value="TreeGrafter"/>
</dbReference>
<feature type="domain" description="Cytochrome b561 bacterial/Ni-hydrogenase" evidence="15">
    <location>
        <begin position="175"/>
        <end position="373"/>
    </location>
</feature>
<evidence type="ECO:0000256" key="13">
    <source>
        <dbReference type="SAM" id="Phobius"/>
    </source>
</evidence>